<sequence length="23" mass="2518">GYTKDLDISLISLSPLNENTPNI</sequence>
<gene>
    <name evidence="1" type="ORF">EVA_18846</name>
</gene>
<accession>J9FU28</accession>
<feature type="non-terminal residue" evidence="1">
    <location>
        <position position="1"/>
    </location>
</feature>
<dbReference type="EMBL" id="AMCI01007196">
    <property type="protein sequence ID" value="EJW93047.1"/>
    <property type="molecule type" value="Genomic_DNA"/>
</dbReference>
<dbReference type="AlphaFoldDB" id="J9FU28"/>
<organism evidence="1">
    <name type="scientific">gut metagenome</name>
    <dbReference type="NCBI Taxonomy" id="749906"/>
    <lineage>
        <taxon>unclassified sequences</taxon>
        <taxon>metagenomes</taxon>
        <taxon>organismal metagenomes</taxon>
    </lineage>
</organism>
<reference evidence="1" key="1">
    <citation type="journal article" date="2012" name="PLoS ONE">
        <title>Gene sets for utilization of primary and secondary nutrition supplies in the distal gut of endangered iberian lynx.</title>
        <authorList>
            <person name="Alcaide M."/>
            <person name="Messina E."/>
            <person name="Richter M."/>
            <person name="Bargiela R."/>
            <person name="Peplies J."/>
            <person name="Huws S.A."/>
            <person name="Newbold C.J."/>
            <person name="Golyshin P.N."/>
            <person name="Simon M.A."/>
            <person name="Lopez G."/>
            <person name="Yakimov M.M."/>
            <person name="Ferrer M."/>
        </authorList>
    </citation>
    <scope>NUCLEOTIDE SEQUENCE</scope>
</reference>
<evidence type="ECO:0000313" key="1">
    <source>
        <dbReference type="EMBL" id="EJW93047.1"/>
    </source>
</evidence>
<name>J9FU28_9ZZZZ</name>
<comment type="caution">
    <text evidence="1">The sequence shown here is derived from an EMBL/GenBank/DDBJ whole genome shotgun (WGS) entry which is preliminary data.</text>
</comment>
<proteinExistence type="predicted"/>
<protein>
    <submittedName>
        <fullName evidence="1">Uncharacterized protein</fullName>
    </submittedName>
</protein>